<keyword evidence="3" id="KW-1185">Reference proteome</keyword>
<feature type="region of interest" description="Disordered" evidence="1">
    <location>
        <begin position="180"/>
        <end position="204"/>
    </location>
</feature>
<sequence>MSMESEPSQSHPLTGTHLHPSLDSLDSIGPDVRQDFNLEPLRDYNGAIDNDDHDLSEVPLDSLPVVEFPTLKPPGKIGNNSEIQARRLEALHKGSSAICKGFLVNGQKASRRLYSSVFVKELDLLTRTLTSLDRSFVKHTGGYGYRVGKDTAEFFKSWPEPTATSDRELSLGPTLISRHGRYSSGPAPKHHPSAATDIISSEIM</sequence>
<evidence type="ECO:0000313" key="3">
    <source>
        <dbReference type="Proteomes" id="UP001221757"/>
    </source>
</evidence>
<comment type="caution">
    <text evidence="2">The sequence shown here is derived from an EMBL/GenBank/DDBJ whole genome shotgun (WGS) entry which is preliminary data.</text>
</comment>
<proteinExistence type="predicted"/>
<name>A0AAD7CX53_MYCRO</name>
<organism evidence="2 3">
    <name type="scientific">Mycena rosella</name>
    <name type="common">Pink bonnet</name>
    <name type="synonym">Agaricus rosellus</name>
    <dbReference type="NCBI Taxonomy" id="1033263"/>
    <lineage>
        <taxon>Eukaryota</taxon>
        <taxon>Fungi</taxon>
        <taxon>Dikarya</taxon>
        <taxon>Basidiomycota</taxon>
        <taxon>Agaricomycotina</taxon>
        <taxon>Agaricomycetes</taxon>
        <taxon>Agaricomycetidae</taxon>
        <taxon>Agaricales</taxon>
        <taxon>Marasmiineae</taxon>
        <taxon>Mycenaceae</taxon>
        <taxon>Mycena</taxon>
    </lineage>
</organism>
<dbReference type="AlphaFoldDB" id="A0AAD7CX53"/>
<feature type="region of interest" description="Disordered" evidence="1">
    <location>
        <begin position="1"/>
        <end position="26"/>
    </location>
</feature>
<evidence type="ECO:0000313" key="2">
    <source>
        <dbReference type="EMBL" id="KAJ7668200.1"/>
    </source>
</evidence>
<accession>A0AAD7CX53</accession>
<feature type="compositionally biased region" description="Polar residues" evidence="1">
    <location>
        <begin position="1"/>
        <end position="13"/>
    </location>
</feature>
<reference evidence="2" key="1">
    <citation type="submission" date="2023-03" db="EMBL/GenBank/DDBJ databases">
        <title>Massive genome expansion in bonnet fungi (Mycena s.s.) driven by repeated elements and novel gene families across ecological guilds.</title>
        <authorList>
            <consortium name="Lawrence Berkeley National Laboratory"/>
            <person name="Harder C.B."/>
            <person name="Miyauchi S."/>
            <person name="Viragh M."/>
            <person name="Kuo A."/>
            <person name="Thoen E."/>
            <person name="Andreopoulos B."/>
            <person name="Lu D."/>
            <person name="Skrede I."/>
            <person name="Drula E."/>
            <person name="Henrissat B."/>
            <person name="Morin E."/>
            <person name="Kohler A."/>
            <person name="Barry K."/>
            <person name="LaButti K."/>
            <person name="Morin E."/>
            <person name="Salamov A."/>
            <person name="Lipzen A."/>
            <person name="Mereny Z."/>
            <person name="Hegedus B."/>
            <person name="Baldrian P."/>
            <person name="Stursova M."/>
            <person name="Weitz H."/>
            <person name="Taylor A."/>
            <person name="Grigoriev I.V."/>
            <person name="Nagy L.G."/>
            <person name="Martin F."/>
            <person name="Kauserud H."/>
        </authorList>
    </citation>
    <scope>NUCLEOTIDE SEQUENCE</scope>
    <source>
        <strain evidence="2">CBHHK067</strain>
    </source>
</reference>
<gene>
    <name evidence="2" type="ORF">B0H17DRAFT_1142550</name>
</gene>
<dbReference type="Proteomes" id="UP001221757">
    <property type="component" value="Unassembled WGS sequence"/>
</dbReference>
<protein>
    <submittedName>
        <fullName evidence="2">Uncharacterized protein</fullName>
    </submittedName>
</protein>
<evidence type="ECO:0000256" key="1">
    <source>
        <dbReference type="SAM" id="MobiDB-lite"/>
    </source>
</evidence>
<dbReference type="EMBL" id="JARKIE010000196">
    <property type="protein sequence ID" value="KAJ7668200.1"/>
    <property type="molecule type" value="Genomic_DNA"/>
</dbReference>